<reference evidence="1 2" key="1">
    <citation type="submission" date="2017-04" db="EMBL/GenBank/DDBJ databases">
        <authorList>
            <person name="Afonso C.L."/>
            <person name="Miller P.J."/>
            <person name="Scott M.A."/>
            <person name="Spackman E."/>
            <person name="Goraichik I."/>
            <person name="Dimitrov K.M."/>
            <person name="Suarez D.L."/>
            <person name="Swayne D.E."/>
        </authorList>
    </citation>
    <scope>NUCLEOTIDE SEQUENCE [LARGE SCALE GENOMIC DNA]</scope>
    <source>
        <strain evidence="1 2">KR-140</strain>
    </source>
</reference>
<dbReference type="AlphaFoldDB" id="A0A1W1UE20"/>
<dbReference type="Proteomes" id="UP000192582">
    <property type="component" value="Unassembled WGS sequence"/>
</dbReference>
<organism evidence="1 2">
    <name type="scientific">Deinococcus hopiensis KR-140</name>
    <dbReference type="NCBI Taxonomy" id="695939"/>
    <lineage>
        <taxon>Bacteria</taxon>
        <taxon>Thermotogati</taxon>
        <taxon>Deinococcota</taxon>
        <taxon>Deinococci</taxon>
        <taxon>Deinococcales</taxon>
        <taxon>Deinococcaceae</taxon>
        <taxon>Deinococcus</taxon>
    </lineage>
</organism>
<evidence type="ECO:0000313" key="2">
    <source>
        <dbReference type="Proteomes" id="UP000192582"/>
    </source>
</evidence>
<accession>A0A1W1UE20</accession>
<dbReference type="RefSeq" id="WP_084045480.1">
    <property type="nucleotide sequence ID" value="NZ_FWWU01000003.1"/>
</dbReference>
<sequence length="141" mass="15229">MKCPQTSDGLTASLYKDGQQVGTAENGGTGEPSLAYFDTPHHRAALSTGAATLGPRTLRLLGLKDCAFDFSEEVTPDELLALCEEEQFAKKLNRDARKKLLKVVLDAQAQGHRETISAAEHLKVHLAAGRPEGFQIARLNS</sequence>
<dbReference type="EMBL" id="FWWU01000003">
    <property type="protein sequence ID" value="SMB79289.1"/>
    <property type="molecule type" value="Genomic_DNA"/>
</dbReference>
<gene>
    <name evidence="1" type="ORF">SAMN00790413_05870</name>
</gene>
<keyword evidence="2" id="KW-1185">Reference proteome</keyword>
<proteinExistence type="predicted"/>
<evidence type="ECO:0000313" key="1">
    <source>
        <dbReference type="EMBL" id="SMB79289.1"/>
    </source>
</evidence>
<protein>
    <submittedName>
        <fullName evidence="1">Uncharacterized protein</fullName>
    </submittedName>
</protein>
<name>A0A1W1UE20_9DEIO</name>